<name>A0A183B654_9TREM</name>
<accession>A0A183B654</accession>
<sequence length="89" mass="10218">METTGRCGCASRGDQQVTLNRIRIPKRQQNERSSKFLRFGWFGPAKGLRSTPTMDDLAPAMVEERGCIHRLDYVRPHENHTPCLTYNVL</sequence>
<gene>
    <name evidence="1" type="ORF">ECPE_LOCUS14689</name>
</gene>
<reference evidence="3" key="1">
    <citation type="submission" date="2016-06" db="UniProtKB">
        <authorList>
            <consortium name="WormBaseParasite"/>
        </authorList>
    </citation>
    <scope>IDENTIFICATION</scope>
</reference>
<evidence type="ECO:0000313" key="3">
    <source>
        <dbReference type="WBParaSite" id="ECPE_0001472901-mRNA-1"/>
    </source>
</evidence>
<proteinExistence type="predicted"/>
<evidence type="ECO:0000313" key="2">
    <source>
        <dbReference type="Proteomes" id="UP000272942"/>
    </source>
</evidence>
<keyword evidence="2" id="KW-1185">Reference proteome</keyword>
<organism evidence="3">
    <name type="scientific">Echinostoma caproni</name>
    <dbReference type="NCBI Taxonomy" id="27848"/>
    <lineage>
        <taxon>Eukaryota</taxon>
        <taxon>Metazoa</taxon>
        <taxon>Spiralia</taxon>
        <taxon>Lophotrochozoa</taxon>
        <taxon>Platyhelminthes</taxon>
        <taxon>Trematoda</taxon>
        <taxon>Digenea</taxon>
        <taxon>Plagiorchiida</taxon>
        <taxon>Echinostomata</taxon>
        <taxon>Echinostomatoidea</taxon>
        <taxon>Echinostomatidae</taxon>
        <taxon>Echinostoma</taxon>
    </lineage>
</organism>
<protein>
    <submittedName>
        <fullName evidence="1 3">Uncharacterized protein</fullName>
    </submittedName>
</protein>
<dbReference type="AlphaFoldDB" id="A0A183B654"/>
<dbReference type="EMBL" id="UZAN01058262">
    <property type="protein sequence ID" value="VDP91961.1"/>
    <property type="molecule type" value="Genomic_DNA"/>
</dbReference>
<evidence type="ECO:0000313" key="1">
    <source>
        <dbReference type="EMBL" id="VDP91961.1"/>
    </source>
</evidence>
<dbReference type="Proteomes" id="UP000272942">
    <property type="component" value="Unassembled WGS sequence"/>
</dbReference>
<dbReference type="WBParaSite" id="ECPE_0001472901-mRNA-1">
    <property type="protein sequence ID" value="ECPE_0001472901-mRNA-1"/>
    <property type="gene ID" value="ECPE_0001472901"/>
</dbReference>
<reference evidence="1 2" key="2">
    <citation type="submission" date="2018-11" db="EMBL/GenBank/DDBJ databases">
        <authorList>
            <consortium name="Pathogen Informatics"/>
        </authorList>
    </citation>
    <scope>NUCLEOTIDE SEQUENCE [LARGE SCALE GENOMIC DNA]</scope>
    <source>
        <strain evidence="1 2">Egypt</strain>
    </source>
</reference>